<feature type="domain" description="Fe/B12 periplasmic-binding" evidence="2">
    <location>
        <begin position="43"/>
        <end position="338"/>
    </location>
</feature>
<comment type="caution">
    <text evidence="3">The sequence shown here is derived from an EMBL/GenBank/DDBJ whole genome shotgun (WGS) entry which is preliminary data.</text>
</comment>
<keyword evidence="4" id="KW-1185">Reference proteome</keyword>
<protein>
    <submittedName>
        <fullName evidence="3">Iron complex transport system substrate-binding protein</fullName>
    </submittedName>
</protein>
<dbReference type="Gene3D" id="3.40.50.1980">
    <property type="entry name" value="Nitrogenase molybdenum iron protein domain"/>
    <property type="match status" value="2"/>
</dbReference>
<feature type="signal peptide" evidence="1">
    <location>
        <begin position="1"/>
        <end position="23"/>
    </location>
</feature>
<dbReference type="PROSITE" id="PS50983">
    <property type="entry name" value="FE_B12_PBP"/>
    <property type="match status" value="1"/>
</dbReference>
<dbReference type="PANTHER" id="PTHR30535:SF34">
    <property type="entry name" value="MOLYBDATE-BINDING PROTEIN MOLA"/>
    <property type="match status" value="1"/>
</dbReference>
<dbReference type="AlphaFoldDB" id="A0A4R7C790"/>
<dbReference type="Pfam" id="PF01497">
    <property type="entry name" value="Peripla_BP_2"/>
    <property type="match status" value="1"/>
</dbReference>
<sequence length="371" mass="38812">MIPAIRPLGAVLFLLGGLSAAHADIRATDSVGRSVVLAQPAKRIVLSDALDLIAFSLIDPAPAERIAGWSRSRLDDATLALMQRHDSRLADIRPLGIIKPGAVPVELIIALKPDLVVLGTEFRASEPAIEQLRAARIPVAILGLAPTLRQLDGELGLVAFGRLIGREAEAEAFSTFFRERVSRIRDRVAARGDARRVPVLLEAHAGPGTCCTSPGRGEGIGDFVSLAGGDNIGAPVIPGMAGTLSTEYVIQRKPEVFIATGGAYMAARGGLVLGTGVGPAEARDSLARIASRPTLAGLPAVKAGRVHGIAHALTTSGLNIVAIEAVAQWIAPDLFADLDPDATLRLLGERFLGFQMTGTFTIDLKGKAPGR</sequence>
<accession>A0A4R7C790</accession>
<feature type="chain" id="PRO_5020982156" evidence="1">
    <location>
        <begin position="24"/>
        <end position="371"/>
    </location>
</feature>
<evidence type="ECO:0000313" key="3">
    <source>
        <dbReference type="EMBL" id="TDR94131.1"/>
    </source>
</evidence>
<dbReference type="RefSeq" id="WP_133769059.1">
    <property type="nucleotide sequence ID" value="NZ_SNZR01000011.1"/>
</dbReference>
<dbReference type="OrthoDB" id="9775594at2"/>
<dbReference type="InterPro" id="IPR050902">
    <property type="entry name" value="ABC_Transporter_SBP"/>
</dbReference>
<gene>
    <name evidence="3" type="ORF">EV668_1406</name>
</gene>
<dbReference type="EMBL" id="SNZR01000011">
    <property type="protein sequence ID" value="TDR94131.1"/>
    <property type="molecule type" value="Genomic_DNA"/>
</dbReference>
<dbReference type="SUPFAM" id="SSF53807">
    <property type="entry name" value="Helical backbone' metal receptor"/>
    <property type="match status" value="1"/>
</dbReference>
<organism evidence="3 4">
    <name type="scientific">Enterovirga rhinocerotis</name>
    <dbReference type="NCBI Taxonomy" id="1339210"/>
    <lineage>
        <taxon>Bacteria</taxon>
        <taxon>Pseudomonadati</taxon>
        <taxon>Pseudomonadota</taxon>
        <taxon>Alphaproteobacteria</taxon>
        <taxon>Hyphomicrobiales</taxon>
        <taxon>Methylobacteriaceae</taxon>
        <taxon>Enterovirga</taxon>
    </lineage>
</organism>
<evidence type="ECO:0000259" key="2">
    <source>
        <dbReference type="PROSITE" id="PS50983"/>
    </source>
</evidence>
<evidence type="ECO:0000256" key="1">
    <source>
        <dbReference type="SAM" id="SignalP"/>
    </source>
</evidence>
<proteinExistence type="predicted"/>
<name>A0A4R7C790_9HYPH</name>
<evidence type="ECO:0000313" key="4">
    <source>
        <dbReference type="Proteomes" id="UP000295122"/>
    </source>
</evidence>
<dbReference type="PANTHER" id="PTHR30535">
    <property type="entry name" value="VITAMIN B12-BINDING PROTEIN"/>
    <property type="match status" value="1"/>
</dbReference>
<dbReference type="InterPro" id="IPR002491">
    <property type="entry name" value="ABC_transptr_periplasmic_BD"/>
</dbReference>
<reference evidence="3 4" key="1">
    <citation type="submission" date="2019-03" db="EMBL/GenBank/DDBJ databases">
        <title>Genomic Encyclopedia of Type Strains, Phase IV (KMG-IV): sequencing the most valuable type-strain genomes for metagenomic binning, comparative biology and taxonomic classification.</title>
        <authorList>
            <person name="Goeker M."/>
        </authorList>
    </citation>
    <scope>NUCLEOTIDE SEQUENCE [LARGE SCALE GENOMIC DNA]</scope>
    <source>
        <strain evidence="3 4">DSM 25903</strain>
    </source>
</reference>
<dbReference type="Proteomes" id="UP000295122">
    <property type="component" value="Unassembled WGS sequence"/>
</dbReference>
<keyword evidence="1" id="KW-0732">Signal</keyword>